<dbReference type="PIRSF" id="PIRSF029171">
    <property type="entry name" value="Esterase_LipA"/>
    <property type="match status" value="1"/>
</dbReference>
<keyword evidence="3" id="KW-1185">Reference proteome</keyword>
<keyword evidence="1" id="KW-0732">Signal</keyword>
<organism evidence="2 3">
    <name type="scientific">Nocardia rhizosphaerihabitans</name>
    <dbReference type="NCBI Taxonomy" id="1691570"/>
    <lineage>
        <taxon>Bacteria</taxon>
        <taxon>Bacillati</taxon>
        <taxon>Actinomycetota</taxon>
        <taxon>Actinomycetes</taxon>
        <taxon>Mycobacteriales</taxon>
        <taxon>Nocardiaceae</taxon>
        <taxon>Nocardia</taxon>
    </lineage>
</organism>
<feature type="chain" id="PRO_5046225675" evidence="1">
    <location>
        <begin position="28"/>
        <end position="407"/>
    </location>
</feature>
<dbReference type="InterPro" id="IPR029058">
    <property type="entry name" value="AB_hydrolase_fold"/>
</dbReference>
<dbReference type="PANTHER" id="PTHR34853">
    <property type="match status" value="1"/>
</dbReference>
<accession>A0ABQ2KE41</accession>
<feature type="signal peptide" evidence="1">
    <location>
        <begin position="1"/>
        <end position="27"/>
    </location>
</feature>
<dbReference type="Proteomes" id="UP000658127">
    <property type="component" value="Unassembled WGS sequence"/>
</dbReference>
<dbReference type="RefSeq" id="WP_189028442.1">
    <property type="nucleotide sequence ID" value="NZ_BMNE01000003.1"/>
</dbReference>
<evidence type="ECO:0000256" key="1">
    <source>
        <dbReference type="SAM" id="SignalP"/>
    </source>
</evidence>
<name>A0ABQ2KE41_9NOCA</name>
<reference evidence="3" key="1">
    <citation type="journal article" date="2019" name="Int. J. Syst. Evol. Microbiol.">
        <title>The Global Catalogue of Microorganisms (GCM) 10K type strain sequencing project: providing services to taxonomists for standard genome sequencing and annotation.</title>
        <authorList>
            <consortium name="The Broad Institute Genomics Platform"/>
            <consortium name="The Broad Institute Genome Sequencing Center for Infectious Disease"/>
            <person name="Wu L."/>
            <person name="Ma J."/>
        </authorList>
    </citation>
    <scope>NUCLEOTIDE SEQUENCE [LARGE SCALE GENOMIC DNA]</scope>
    <source>
        <strain evidence="3">CGMCC 4.7329</strain>
    </source>
</reference>
<evidence type="ECO:0000313" key="3">
    <source>
        <dbReference type="Proteomes" id="UP000658127"/>
    </source>
</evidence>
<dbReference type="Pfam" id="PF03583">
    <property type="entry name" value="LIP"/>
    <property type="match status" value="1"/>
</dbReference>
<gene>
    <name evidence="2" type="ORF">GCM10011610_30390</name>
</gene>
<protein>
    <submittedName>
        <fullName evidence="2">Lipase</fullName>
    </submittedName>
</protein>
<sequence length="407" mass="42119">MYRKKSTGACMAVCASLGVLLAGPIAASPLDNPAVTVPDADPFYAVPGDIAGSANGTVLDSRPITASAGPVPLDAKAWQVKYKTTDHTGEATATVVTVLVPNTPWTGPGPRPLVSFQSAEDGVGLRCAPSLALRGGGLLGGAVSDVVTSVPQLLHTGWAVAVADYQGPDSLFTNAKMTAHGVLDGIRAARSFAPAGIDPNAPMGLTGYSGGGYASLIAAMYQPTYAPELDFAGLAYGGTGSDSREVYDTANGGPFGGGVPILFVAQSRAYPQAQLESHLDDTGRRIIAESQADCIFDGTARYPGLDFGKHLSTEGADKLESLMWQNSPLTQPGLPAQPVFYYHATGDELVPYSSGMSMVDRMCANGVRVEHLAIPGSEHLVEAARGIDYAIPYLADRFAGKVAPTTC</sequence>
<dbReference type="InterPro" id="IPR005152">
    <property type="entry name" value="Lipase_secreted"/>
</dbReference>
<dbReference type="EMBL" id="BMNE01000003">
    <property type="protein sequence ID" value="GGN80734.1"/>
    <property type="molecule type" value="Genomic_DNA"/>
</dbReference>
<evidence type="ECO:0000313" key="2">
    <source>
        <dbReference type="EMBL" id="GGN80734.1"/>
    </source>
</evidence>
<dbReference type="Gene3D" id="3.40.50.1820">
    <property type="entry name" value="alpha/beta hydrolase"/>
    <property type="match status" value="1"/>
</dbReference>
<comment type="caution">
    <text evidence="2">The sequence shown here is derived from an EMBL/GenBank/DDBJ whole genome shotgun (WGS) entry which is preliminary data.</text>
</comment>
<dbReference type="Gene3D" id="1.10.260.130">
    <property type="match status" value="1"/>
</dbReference>
<dbReference type="SUPFAM" id="SSF53474">
    <property type="entry name" value="alpha/beta-Hydrolases"/>
    <property type="match status" value="1"/>
</dbReference>
<dbReference type="PANTHER" id="PTHR34853:SF1">
    <property type="entry name" value="LIPASE 5"/>
    <property type="match status" value="1"/>
</dbReference>
<proteinExistence type="predicted"/>